<comment type="caution">
    <text evidence="1">The sequence shown here is derived from an EMBL/GenBank/DDBJ whole genome shotgun (WGS) entry which is preliminary data.</text>
</comment>
<gene>
    <name evidence="1" type="ORF">H9705_07640</name>
</gene>
<dbReference type="AlphaFoldDB" id="A0A9D2NBK4"/>
<dbReference type="InterPro" id="IPR013494">
    <property type="entry name" value="CHP02678"/>
</dbReference>
<accession>A0A9D2NBK4</accession>
<protein>
    <submittedName>
        <fullName evidence="1">TIGR02678 family protein</fullName>
    </submittedName>
</protein>
<organism evidence="1 2">
    <name type="scientific">Candidatus Fusicatenibacter intestinigallinarum</name>
    <dbReference type="NCBI Taxonomy" id="2838598"/>
    <lineage>
        <taxon>Bacteria</taxon>
        <taxon>Bacillati</taxon>
        <taxon>Bacillota</taxon>
        <taxon>Clostridia</taxon>
        <taxon>Lachnospirales</taxon>
        <taxon>Lachnospiraceae</taxon>
        <taxon>Fusicatenibacter</taxon>
    </lineage>
</organism>
<evidence type="ECO:0000313" key="2">
    <source>
        <dbReference type="Proteomes" id="UP000823849"/>
    </source>
</evidence>
<dbReference type="EMBL" id="DWWU01000033">
    <property type="protein sequence ID" value="HJC15681.1"/>
    <property type="molecule type" value="Genomic_DNA"/>
</dbReference>
<name>A0A9D2NBK4_9FIRM</name>
<sequence>MDEIRTLLEEFWISRDSDREKYYRVKRDVPKFQKFIREQLGWKLIHTEHLIKLEKIPAHAESFMGIQEFTEIQDYCILCAVLMFLEDREEQERFLLSELIDYVETVLKGDLPIDWTSFTQRKSLVRVMQYLEKLQILRVHEGSSEAFGQERGREVLYENTGYSRYFAVSLGRDISAYESWQDFEKAEFEELSEDRGSRRINRVYRQLAACPALYWQSSDDPDAYYLKNQRQWVGKYLGEHLGGRLDIHRNAAFWMLEDSEVFGTVHPRDAMLPEAVLLVCARLQDMVQSGELEQREDGCLEMRKEEFFQLIRNLRDRWNSAWSKEYREMDEEKLLERILQYMKDWMLLRLEDEHVILLPAVGKLKGYYPKDYTGGESK</sequence>
<dbReference type="NCBIfam" id="TIGR02678">
    <property type="entry name" value="TIGR02678 family protein"/>
    <property type="match status" value="1"/>
</dbReference>
<evidence type="ECO:0000313" key="1">
    <source>
        <dbReference type="EMBL" id="HJC15681.1"/>
    </source>
</evidence>
<dbReference type="Proteomes" id="UP000823849">
    <property type="component" value="Unassembled WGS sequence"/>
</dbReference>
<reference evidence="1" key="1">
    <citation type="journal article" date="2021" name="PeerJ">
        <title>Extensive microbial diversity within the chicken gut microbiome revealed by metagenomics and culture.</title>
        <authorList>
            <person name="Gilroy R."/>
            <person name="Ravi A."/>
            <person name="Getino M."/>
            <person name="Pursley I."/>
            <person name="Horton D.L."/>
            <person name="Alikhan N.F."/>
            <person name="Baker D."/>
            <person name="Gharbi K."/>
            <person name="Hall N."/>
            <person name="Watson M."/>
            <person name="Adriaenssens E.M."/>
            <person name="Foster-Nyarko E."/>
            <person name="Jarju S."/>
            <person name="Secka A."/>
            <person name="Antonio M."/>
            <person name="Oren A."/>
            <person name="Chaudhuri R.R."/>
            <person name="La Ragione R."/>
            <person name="Hildebrand F."/>
            <person name="Pallen M.J."/>
        </authorList>
    </citation>
    <scope>NUCLEOTIDE SEQUENCE</scope>
    <source>
        <strain evidence="1">CHK185-5351</strain>
    </source>
</reference>
<dbReference type="Pfam" id="PF09661">
    <property type="entry name" value="DUF2398"/>
    <property type="match status" value="1"/>
</dbReference>
<proteinExistence type="predicted"/>
<reference evidence="1" key="2">
    <citation type="submission" date="2021-04" db="EMBL/GenBank/DDBJ databases">
        <authorList>
            <person name="Gilroy R."/>
        </authorList>
    </citation>
    <scope>NUCLEOTIDE SEQUENCE</scope>
    <source>
        <strain evidence="1">CHK185-5351</strain>
    </source>
</reference>